<accession>A0A9D4LYL7</accession>
<proteinExistence type="predicted"/>
<reference evidence="2" key="2">
    <citation type="submission" date="2020-11" db="EMBL/GenBank/DDBJ databases">
        <authorList>
            <person name="McCartney M.A."/>
            <person name="Auch B."/>
            <person name="Kono T."/>
            <person name="Mallez S."/>
            <person name="Becker A."/>
            <person name="Gohl D.M."/>
            <person name="Silverstein K.A.T."/>
            <person name="Koren S."/>
            <person name="Bechman K.B."/>
            <person name="Herman A."/>
            <person name="Abrahante J.E."/>
            <person name="Garbe J."/>
        </authorList>
    </citation>
    <scope>NUCLEOTIDE SEQUENCE</scope>
    <source>
        <strain evidence="2">Duluth1</strain>
        <tissue evidence="2">Whole animal</tissue>
    </source>
</reference>
<dbReference type="GO" id="GO:0045505">
    <property type="term" value="F:dynein intermediate chain binding"/>
    <property type="evidence" value="ECO:0007669"/>
    <property type="project" value="InterPro"/>
</dbReference>
<keyword evidence="3" id="KW-1185">Reference proteome</keyword>
<dbReference type="PANTHER" id="PTHR22878:SF71">
    <property type="entry name" value="DYNEIN, AXONEMAL, HEAVY CHAIN 3"/>
    <property type="match status" value="1"/>
</dbReference>
<comment type="caution">
    <text evidence="2">The sequence shown here is derived from an EMBL/GenBank/DDBJ whole genome shotgun (WGS) entry which is preliminary data.</text>
</comment>
<dbReference type="Pfam" id="PF17857">
    <property type="entry name" value="AAA_lid_1"/>
    <property type="match status" value="1"/>
</dbReference>
<name>A0A9D4LYL7_DREPO</name>
<evidence type="ECO:0000259" key="1">
    <source>
        <dbReference type="Pfam" id="PF17857"/>
    </source>
</evidence>
<reference evidence="2" key="1">
    <citation type="journal article" date="2019" name="bioRxiv">
        <title>The Genome of the Zebra Mussel, Dreissena polymorpha: A Resource for Invasive Species Research.</title>
        <authorList>
            <person name="McCartney M.A."/>
            <person name="Auch B."/>
            <person name="Kono T."/>
            <person name="Mallez S."/>
            <person name="Zhang Y."/>
            <person name="Obille A."/>
            <person name="Becker A."/>
            <person name="Abrahante J.E."/>
            <person name="Garbe J."/>
            <person name="Badalamenti J.P."/>
            <person name="Herman A."/>
            <person name="Mangelson H."/>
            <person name="Liachko I."/>
            <person name="Sullivan S."/>
            <person name="Sone E.D."/>
            <person name="Koren S."/>
            <person name="Silverstein K.A.T."/>
            <person name="Beckman K.B."/>
            <person name="Gohl D.M."/>
        </authorList>
    </citation>
    <scope>NUCLEOTIDE SEQUENCE</scope>
    <source>
        <strain evidence="2">Duluth1</strain>
        <tissue evidence="2">Whole animal</tissue>
    </source>
</reference>
<dbReference type="EMBL" id="JAIWYP010000002">
    <property type="protein sequence ID" value="KAH3867083.1"/>
    <property type="molecule type" value="Genomic_DNA"/>
</dbReference>
<dbReference type="GO" id="GO:0007018">
    <property type="term" value="P:microtubule-based movement"/>
    <property type="evidence" value="ECO:0007669"/>
    <property type="project" value="InterPro"/>
</dbReference>
<dbReference type="PANTHER" id="PTHR22878">
    <property type="entry name" value="DYNEIN HEAVY CHAIN 6, AXONEMAL-LIKE-RELATED"/>
    <property type="match status" value="1"/>
</dbReference>
<dbReference type="GO" id="GO:0030286">
    <property type="term" value="C:dynein complex"/>
    <property type="evidence" value="ECO:0007669"/>
    <property type="project" value="InterPro"/>
</dbReference>
<dbReference type="Gene3D" id="1.20.920.30">
    <property type="match status" value="1"/>
</dbReference>
<dbReference type="GO" id="GO:0051959">
    <property type="term" value="F:dynein light intermediate chain binding"/>
    <property type="evidence" value="ECO:0007669"/>
    <property type="project" value="InterPro"/>
</dbReference>
<protein>
    <recommendedName>
        <fullName evidence="1">Dynein heavy chain 3 AAA+ lid domain-containing protein</fullName>
    </recommendedName>
</protein>
<evidence type="ECO:0000313" key="3">
    <source>
        <dbReference type="Proteomes" id="UP000828390"/>
    </source>
</evidence>
<dbReference type="AlphaFoldDB" id="A0A9D4LYL7"/>
<dbReference type="InterPro" id="IPR026983">
    <property type="entry name" value="DHC"/>
</dbReference>
<evidence type="ECO:0000313" key="2">
    <source>
        <dbReference type="EMBL" id="KAH3867083.1"/>
    </source>
</evidence>
<dbReference type="InterPro" id="IPR041589">
    <property type="entry name" value="DNAH3_AAA_lid_1"/>
</dbReference>
<feature type="domain" description="Dynein heavy chain 3 AAA+ lid" evidence="1">
    <location>
        <begin position="7"/>
        <end position="69"/>
    </location>
</feature>
<gene>
    <name evidence="2" type="ORF">DPMN_030208</name>
</gene>
<organism evidence="2 3">
    <name type="scientific">Dreissena polymorpha</name>
    <name type="common">Zebra mussel</name>
    <name type="synonym">Mytilus polymorpha</name>
    <dbReference type="NCBI Taxonomy" id="45954"/>
    <lineage>
        <taxon>Eukaryota</taxon>
        <taxon>Metazoa</taxon>
        <taxon>Spiralia</taxon>
        <taxon>Lophotrochozoa</taxon>
        <taxon>Mollusca</taxon>
        <taxon>Bivalvia</taxon>
        <taxon>Autobranchia</taxon>
        <taxon>Heteroconchia</taxon>
        <taxon>Euheterodonta</taxon>
        <taxon>Imparidentia</taxon>
        <taxon>Neoheterodontei</taxon>
        <taxon>Myida</taxon>
        <taxon>Dreissenoidea</taxon>
        <taxon>Dreissenidae</taxon>
        <taxon>Dreissena</taxon>
    </lineage>
</organism>
<sequence>MGVYKDAINSFLPTPAKSHYVFNLRDFARVIRGVLLVPSTCMTETDKLMRLWVHEVYRVFYDRLTDAVDR</sequence>
<dbReference type="Proteomes" id="UP000828390">
    <property type="component" value="Unassembled WGS sequence"/>
</dbReference>